<dbReference type="InterPro" id="IPR052711">
    <property type="entry name" value="Zinc_ADH-like"/>
</dbReference>
<dbReference type="SUPFAM" id="SSF51735">
    <property type="entry name" value="NAD(P)-binding Rossmann-fold domains"/>
    <property type="match status" value="1"/>
</dbReference>
<reference evidence="3" key="1">
    <citation type="submission" date="2016-07" db="EMBL/GenBank/DDBJ databases">
        <title>Multiple horizontal gene transfer events from other fungi enriched the ability of initially mycotrophic Trichoderma (Ascomycota) to feed on dead plant biomass.</title>
        <authorList>
            <consortium name="DOE Joint Genome Institute"/>
            <person name="Atanasova L."/>
            <person name="Chenthamara K."/>
            <person name="Zhang J."/>
            <person name="Grujic M."/>
            <person name="Henrissat B."/>
            <person name="Kuo A."/>
            <person name="Aerts A."/>
            <person name="Salamov A."/>
            <person name="Lipzen A."/>
            <person name="Labutti K."/>
            <person name="Barry K."/>
            <person name="Miao Y."/>
            <person name="Rahimi M.J."/>
            <person name="Shen Q."/>
            <person name="Grigoriev I.V."/>
            <person name="Kubicek C.P."/>
            <person name="Druzhinina I.S."/>
        </authorList>
    </citation>
    <scope>NUCLEOTIDE SEQUENCE [LARGE SCALE GENOMIC DNA]</scope>
    <source>
        <strain evidence="3">TUCIM 6016</strain>
    </source>
</reference>
<feature type="domain" description="Enoyl reductase (ER)" evidence="1">
    <location>
        <begin position="4"/>
        <end position="334"/>
    </location>
</feature>
<evidence type="ECO:0000313" key="2">
    <source>
        <dbReference type="EMBL" id="PTB63662.1"/>
    </source>
</evidence>
<dbReference type="SMART" id="SM00829">
    <property type="entry name" value="PKS_ER"/>
    <property type="match status" value="1"/>
</dbReference>
<protein>
    <submittedName>
        <fullName evidence="2">GroES-like protein</fullName>
    </submittedName>
</protein>
<dbReference type="PANTHER" id="PTHR45033:SF1">
    <property type="entry name" value="OXIDOREDUCTASE (EUROFUNG)"/>
    <property type="match status" value="1"/>
</dbReference>
<dbReference type="InterPro" id="IPR020843">
    <property type="entry name" value="ER"/>
</dbReference>
<dbReference type="AlphaFoldDB" id="A0A2T4B2W1"/>
<dbReference type="GeneID" id="36603653"/>
<dbReference type="EMBL" id="KZ680218">
    <property type="protein sequence ID" value="PTB63662.1"/>
    <property type="molecule type" value="Genomic_DNA"/>
</dbReference>
<evidence type="ECO:0000259" key="1">
    <source>
        <dbReference type="SMART" id="SM00829"/>
    </source>
</evidence>
<gene>
    <name evidence="2" type="ORF">BBK36DRAFT_1171138</name>
</gene>
<dbReference type="PANTHER" id="PTHR45033">
    <property type="match status" value="1"/>
</dbReference>
<dbReference type="RefSeq" id="XP_024746982.1">
    <property type="nucleotide sequence ID" value="XM_024895535.1"/>
</dbReference>
<dbReference type="OrthoDB" id="3509362at2759"/>
<accession>A0A2T4B2W1</accession>
<dbReference type="InterPro" id="IPR013154">
    <property type="entry name" value="ADH-like_N"/>
</dbReference>
<dbReference type="InterPro" id="IPR036291">
    <property type="entry name" value="NAD(P)-bd_dom_sf"/>
</dbReference>
<dbReference type="InterPro" id="IPR011032">
    <property type="entry name" value="GroES-like_sf"/>
</dbReference>
<dbReference type="Pfam" id="PF00107">
    <property type="entry name" value="ADH_zinc_N"/>
    <property type="match status" value="1"/>
</dbReference>
<dbReference type="Pfam" id="PF08240">
    <property type="entry name" value="ADH_N"/>
    <property type="match status" value="1"/>
</dbReference>
<evidence type="ECO:0000313" key="3">
    <source>
        <dbReference type="Proteomes" id="UP000241546"/>
    </source>
</evidence>
<dbReference type="Gene3D" id="3.40.50.720">
    <property type="entry name" value="NAD(P)-binding Rossmann-like Domain"/>
    <property type="match status" value="1"/>
</dbReference>
<dbReference type="Gene3D" id="3.90.180.10">
    <property type="entry name" value="Medium-chain alcohol dehydrogenases, catalytic domain"/>
    <property type="match status" value="1"/>
</dbReference>
<dbReference type="SUPFAM" id="SSF50129">
    <property type="entry name" value="GroES-like"/>
    <property type="match status" value="1"/>
</dbReference>
<keyword evidence="3" id="KW-1185">Reference proteome</keyword>
<proteinExistence type="predicted"/>
<name>A0A2T4B2W1_9HYPO</name>
<organism evidence="2 3">
    <name type="scientific">Trichoderma citrinoviride</name>
    <dbReference type="NCBI Taxonomy" id="58853"/>
    <lineage>
        <taxon>Eukaryota</taxon>
        <taxon>Fungi</taxon>
        <taxon>Dikarya</taxon>
        <taxon>Ascomycota</taxon>
        <taxon>Pezizomycotina</taxon>
        <taxon>Sordariomycetes</taxon>
        <taxon>Hypocreomycetidae</taxon>
        <taxon>Hypocreales</taxon>
        <taxon>Hypocreaceae</taxon>
        <taxon>Trichoderma</taxon>
    </lineage>
</organism>
<dbReference type="Proteomes" id="UP000241546">
    <property type="component" value="Unassembled WGS sequence"/>
</dbReference>
<sequence>MPDAVTEVCSFSTETTPKSLGPKDVLVKVHSVSLNFRDVAMLHGQYPISVIDKGIPASDAATEVVAVGSDVKKFAVGDHVSPNFFLRYLTGEETGGREPLGGDVDGVLAEYAVFKEEALVKLPDYLSWDEASTIPCAGVTAWVSLDGLKKLKPGKSYVLLEGTGGVSMFALLLLIDAGINTIITSSSDAKIAQLEKLSPLITGVNYKTHGDVSGEVKRITGGRGVDIVINNSGISNIPSNIESVGTNADIAIVGFLGGWDADWSPSELLKLIFKPASLRGIGVGTRLDFENLSAYLAERKIALKTLIDKVFAFDESKEAFDYLYSGRHVGKLIIKVAE</sequence>
<dbReference type="InterPro" id="IPR013149">
    <property type="entry name" value="ADH-like_C"/>
</dbReference>
<dbReference type="GO" id="GO:0016491">
    <property type="term" value="F:oxidoreductase activity"/>
    <property type="evidence" value="ECO:0007669"/>
    <property type="project" value="InterPro"/>
</dbReference>
<dbReference type="CDD" id="cd08276">
    <property type="entry name" value="MDR7"/>
    <property type="match status" value="1"/>
</dbReference>